<accession>A0A8T1BAR0</accession>
<evidence type="ECO:0000313" key="3">
    <source>
        <dbReference type="EMBL" id="KAG2898272.1"/>
    </source>
</evidence>
<dbReference type="Proteomes" id="UP000774804">
    <property type="component" value="Unassembled WGS sequence"/>
</dbReference>
<feature type="region of interest" description="Disordered" evidence="2">
    <location>
        <begin position="123"/>
        <end position="143"/>
    </location>
</feature>
<dbReference type="AlphaFoldDB" id="A0A8T1BAR0"/>
<proteinExistence type="predicted"/>
<dbReference type="VEuPathDB" id="FungiDB:PC110_g8245"/>
<reference evidence="3" key="1">
    <citation type="submission" date="2018-10" db="EMBL/GenBank/DDBJ databases">
        <title>Effector identification in a new, highly contiguous assembly of the strawberry crown rot pathogen Phytophthora cactorum.</title>
        <authorList>
            <person name="Armitage A.D."/>
            <person name="Nellist C.F."/>
            <person name="Bates H."/>
            <person name="Vickerstaff R.J."/>
            <person name="Harrison R.J."/>
        </authorList>
    </citation>
    <scope>NUCLEOTIDE SEQUENCE</scope>
    <source>
        <strain evidence="3">4032</strain>
    </source>
</reference>
<feature type="compositionally biased region" description="Low complexity" evidence="2">
    <location>
        <begin position="24"/>
        <end position="37"/>
    </location>
</feature>
<protein>
    <submittedName>
        <fullName evidence="3">Uncharacterized protein</fullName>
    </submittedName>
</protein>
<dbReference type="Gene3D" id="1.10.10.60">
    <property type="entry name" value="Homeodomain-like"/>
    <property type="match status" value="1"/>
</dbReference>
<feature type="coiled-coil region" evidence="1">
    <location>
        <begin position="176"/>
        <end position="234"/>
    </location>
</feature>
<feature type="region of interest" description="Disordered" evidence="2">
    <location>
        <begin position="1"/>
        <end position="37"/>
    </location>
</feature>
<gene>
    <name evidence="3" type="ORF">PC115_g16889</name>
</gene>
<organism evidence="3 4">
    <name type="scientific">Phytophthora cactorum</name>
    <dbReference type="NCBI Taxonomy" id="29920"/>
    <lineage>
        <taxon>Eukaryota</taxon>
        <taxon>Sar</taxon>
        <taxon>Stramenopiles</taxon>
        <taxon>Oomycota</taxon>
        <taxon>Peronosporomycetes</taxon>
        <taxon>Peronosporales</taxon>
        <taxon>Peronosporaceae</taxon>
        <taxon>Phytophthora</taxon>
    </lineage>
</organism>
<keyword evidence="1" id="KW-0175">Coiled coil</keyword>
<evidence type="ECO:0000313" key="4">
    <source>
        <dbReference type="Proteomes" id="UP000774804"/>
    </source>
</evidence>
<name>A0A8T1BAR0_9STRA</name>
<evidence type="ECO:0000256" key="2">
    <source>
        <dbReference type="SAM" id="MobiDB-lite"/>
    </source>
</evidence>
<evidence type="ECO:0000256" key="1">
    <source>
        <dbReference type="SAM" id="Coils"/>
    </source>
</evidence>
<sequence>MVSPDASAAAAQLQSNVHPIGITPSSSSFSAESDEPSAAFGGTLEAVQHAVVPATHFVVSASPSEALVAATEPVKKGKGVGRRLTDRQRVEILELIEKSGGSLSNAEIGRRYGITRAAIQKLKQKGAEEKAPAPPVPDDADTSLDTDQAELQQMTLNALGQQTYEQIQQYHQQQVAALAAATLQQQQEQVQQAQDRQRTQLLGEGLQSKSDRMLALLEQQNTMLERQNSMIEEQAQTIKKLYAVVTKGSSTL</sequence>
<comment type="caution">
    <text evidence="3">The sequence shown here is derived from an EMBL/GenBank/DDBJ whole genome shotgun (WGS) entry which is preliminary data.</text>
</comment>
<dbReference type="EMBL" id="RCMI01000768">
    <property type="protein sequence ID" value="KAG2898272.1"/>
    <property type="molecule type" value="Genomic_DNA"/>
</dbReference>